<dbReference type="AlphaFoldDB" id="A0A5B7ILC3"/>
<organism evidence="1 2">
    <name type="scientific">Portunus trituberculatus</name>
    <name type="common">Swimming crab</name>
    <name type="synonym">Neptunus trituberculatus</name>
    <dbReference type="NCBI Taxonomy" id="210409"/>
    <lineage>
        <taxon>Eukaryota</taxon>
        <taxon>Metazoa</taxon>
        <taxon>Ecdysozoa</taxon>
        <taxon>Arthropoda</taxon>
        <taxon>Crustacea</taxon>
        <taxon>Multicrustacea</taxon>
        <taxon>Malacostraca</taxon>
        <taxon>Eumalacostraca</taxon>
        <taxon>Eucarida</taxon>
        <taxon>Decapoda</taxon>
        <taxon>Pleocyemata</taxon>
        <taxon>Brachyura</taxon>
        <taxon>Eubrachyura</taxon>
        <taxon>Portunoidea</taxon>
        <taxon>Portunidae</taxon>
        <taxon>Portuninae</taxon>
        <taxon>Portunus</taxon>
    </lineage>
</organism>
<evidence type="ECO:0000313" key="2">
    <source>
        <dbReference type="Proteomes" id="UP000324222"/>
    </source>
</evidence>
<reference evidence="1 2" key="1">
    <citation type="submission" date="2019-05" db="EMBL/GenBank/DDBJ databases">
        <title>Another draft genome of Portunus trituberculatus and its Hox gene families provides insights of decapod evolution.</title>
        <authorList>
            <person name="Jeong J.-H."/>
            <person name="Song I."/>
            <person name="Kim S."/>
            <person name="Choi T."/>
            <person name="Kim D."/>
            <person name="Ryu S."/>
            <person name="Kim W."/>
        </authorList>
    </citation>
    <scope>NUCLEOTIDE SEQUENCE [LARGE SCALE GENOMIC DNA]</scope>
    <source>
        <tissue evidence="1">Muscle</tissue>
    </source>
</reference>
<name>A0A5B7ILC3_PORTR</name>
<dbReference type="Proteomes" id="UP000324222">
    <property type="component" value="Unassembled WGS sequence"/>
</dbReference>
<gene>
    <name evidence="1" type="ORF">E2C01_081104</name>
</gene>
<sequence>MPGVLAGVWWHWGAGGGWWSRKDLMKMAVGTSLARPSVFPIGHRQWGAPRPHLTIVTRHSPLKHTQARHTQLTIAFITLT</sequence>
<comment type="caution">
    <text evidence="1">The sequence shown here is derived from an EMBL/GenBank/DDBJ whole genome shotgun (WGS) entry which is preliminary data.</text>
</comment>
<protein>
    <submittedName>
        <fullName evidence="1">Uncharacterized protein</fullName>
    </submittedName>
</protein>
<accession>A0A5B7ILC3</accession>
<evidence type="ECO:0000313" key="1">
    <source>
        <dbReference type="EMBL" id="MPC86281.1"/>
    </source>
</evidence>
<proteinExistence type="predicted"/>
<keyword evidence="2" id="KW-1185">Reference proteome</keyword>
<dbReference type="EMBL" id="VSRR010071016">
    <property type="protein sequence ID" value="MPC86281.1"/>
    <property type="molecule type" value="Genomic_DNA"/>
</dbReference>